<dbReference type="AlphaFoldDB" id="A0A0L8C5K6"/>
<sequence length="116" mass="12574">MNRIAKLSVIAALSSLAFAAIPHAQDAKMEWPAEIEKTVRDFKGDKFTIVDISTLSEQDQTRLWVERASAEQRAALQAAVNSNAELAAQLKAKNIEMGNIGGAQQGADGSLTIYMR</sequence>
<proteinExistence type="predicted"/>
<dbReference type="PATRIC" id="fig|106592.7.peg.210"/>
<dbReference type="RefSeq" id="WP_053246989.1">
    <property type="nucleotide sequence ID" value="NZ_LGAP01000001.1"/>
</dbReference>
<reference evidence="3" key="1">
    <citation type="submission" date="2015-07" db="EMBL/GenBank/DDBJ databases">
        <title>Whole genome sequence of an Ensifer adhaerens strain isolated from a cave pool in the Wind Cave National Park.</title>
        <authorList>
            <person name="Eng W.W.H."/>
            <person name="Gan H.M."/>
            <person name="Barton H.A."/>
            <person name="Savka M.A."/>
        </authorList>
    </citation>
    <scope>NUCLEOTIDE SEQUENCE [LARGE SCALE GENOMIC DNA]</scope>
    <source>
        <strain evidence="3">SD006</strain>
    </source>
</reference>
<evidence type="ECO:0000313" key="2">
    <source>
        <dbReference type="EMBL" id="KOF22165.1"/>
    </source>
</evidence>
<gene>
    <name evidence="2" type="ORF">AC244_00970</name>
</gene>
<dbReference type="OrthoDB" id="8277777at2"/>
<evidence type="ECO:0000256" key="1">
    <source>
        <dbReference type="SAM" id="SignalP"/>
    </source>
</evidence>
<dbReference type="EMBL" id="LGAP01000001">
    <property type="protein sequence ID" value="KOF22165.1"/>
    <property type="molecule type" value="Genomic_DNA"/>
</dbReference>
<keyword evidence="1" id="KW-0732">Signal</keyword>
<name>A0A0L8C5K6_ENSAD</name>
<comment type="caution">
    <text evidence="2">The sequence shown here is derived from an EMBL/GenBank/DDBJ whole genome shotgun (WGS) entry which is preliminary data.</text>
</comment>
<dbReference type="Proteomes" id="UP000037425">
    <property type="component" value="Unassembled WGS sequence"/>
</dbReference>
<accession>A0A0L8C5K6</accession>
<feature type="signal peptide" evidence="1">
    <location>
        <begin position="1"/>
        <end position="19"/>
    </location>
</feature>
<evidence type="ECO:0000313" key="3">
    <source>
        <dbReference type="Proteomes" id="UP000037425"/>
    </source>
</evidence>
<organism evidence="2 3">
    <name type="scientific">Ensifer adhaerens</name>
    <name type="common">Sinorhizobium morelense</name>
    <dbReference type="NCBI Taxonomy" id="106592"/>
    <lineage>
        <taxon>Bacteria</taxon>
        <taxon>Pseudomonadati</taxon>
        <taxon>Pseudomonadota</taxon>
        <taxon>Alphaproteobacteria</taxon>
        <taxon>Hyphomicrobiales</taxon>
        <taxon>Rhizobiaceae</taxon>
        <taxon>Sinorhizobium/Ensifer group</taxon>
        <taxon>Ensifer</taxon>
    </lineage>
</organism>
<feature type="chain" id="PRO_5005581651" evidence="1">
    <location>
        <begin position="20"/>
        <end position="116"/>
    </location>
</feature>
<protein>
    <submittedName>
        <fullName evidence="2">Uncharacterized protein</fullName>
    </submittedName>
</protein>